<dbReference type="Proteomes" id="UP000045285">
    <property type="component" value="Unassembled WGS sequence"/>
</dbReference>
<accession>A0A090E4M6</accession>
<gene>
    <name evidence="2" type="ORF">MPL3356_400063</name>
</gene>
<organism evidence="2 3">
    <name type="scientific">Mesorhizobium plurifarium</name>
    <dbReference type="NCBI Taxonomy" id="69974"/>
    <lineage>
        <taxon>Bacteria</taxon>
        <taxon>Pseudomonadati</taxon>
        <taxon>Pseudomonadota</taxon>
        <taxon>Alphaproteobacteria</taxon>
        <taxon>Hyphomicrobiales</taxon>
        <taxon>Phyllobacteriaceae</taxon>
        <taxon>Mesorhizobium</taxon>
    </lineage>
</organism>
<dbReference type="InterPro" id="IPR003615">
    <property type="entry name" value="HNH_nuc"/>
</dbReference>
<feature type="domain" description="HNH nuclease" evidence="1">
    <location>
        <begin position="197"/>
        <end position="250"/>
    </location>
</feature>
<dbReference type="AlphaFoldDB" id="A0A090E4M6"/>
<evidence type="ECO:0000259" key="1">
    <source>
        <dbReference type="Pfam" id="PF13391"/>
    </source>
</evidence>
<dbReference type="Pfam" id="PF13391">
    <property type="entry name" value="HNH_2"/>
    <property type="match status" value="1"/>
</dbReference>
<evidence type="ECO:0000313" key="3">
    <source>
        <dbReference type="Proteomes" id="UP000045285"/>
    </source>
</evidence>
<name>A0A090E4M6_MESPL</name>
<sequence>MKGIFDTKRNSGYDDEITRQYHFPPQYRAIADQLVGNWIIYREPQRNQGRRAYIAAARVLRVDPDPARPSFSYALMGDYLPFDQPVPFAGGGGYREAALREVEDPSRVGAFLQGKSIRLVSEADFAGIVRSGLDETLAPENSVRLELDPLHVDHDTLSLVQAPPEEQARRIEQILLNRKVRDASFRRQVCDAYDNRCAVTGLRMINGGGKAEVQAAHIWPVASGGPDVVQNGLALSGTVHWLFDRHLISLTDDYRLLVSHNKVPSDLRTLFARQMEHLHLPKDRSLWPHPKYVARHREAFSSN</sequence>
<dbReference type="EMBL" id="CCMZ01000035">
    <property type="protein sequence ID" value="CDX24424.1"/>
    <property type="molecule type" value="Genomic_DNA"/>
</dbReference>
<protein>
    <recommendedName>
        <fullName evidence="1">HNH nuclease domain-containing protein</fullName>
    </recommendedName>
</protein>
<evidence type="ECO:0000313" key="2">
    <source>
        <dbReference type="EMBL" id="CDX24424.1"/>
    </source>
</evidence>
<keyword evidence="3" id="KW-1185">Reference proteome</keyword>
<reference evidence="3" key="1">
    <citation type="submission" date="2014-08" db="EMBL/GenBank/DDBJ databases">
        <authorList>
            <person name="Moulin L."/>
        </authorList>
    </citation>
    <scope>NUCLEOTIDE SEQUENCE [LARGE SCALE GENOMIC DNA]</scope>
</reference>
<proteinExistence type="predicted"/>